<proteinExistence type="predicted"/>
<keyword evidence="5" id="KW-0472">Membrane</keyword>
<sequence>MGFKRLLTTCLLLLGVVSAFAQVTTGGMTGTIKDASTGEVLIGATVKAVHIPTGSVYGTTTLETGRYNIPNMRVGGPYTVTVTYVSYKEEKTENVSLPLGQTLRLDFSLQTAATGLQEVVIKGRQDKTFNPSRTGAATFINSQQLNNLPTLNRGVEDFTKLTPQSGKKLNFAGRNGLYNSFTIDGSTFNNAFGLSELPGGQTNAQPISLDAIEQLQINLAPYDVKLSGFTGAGINAVTRGGTNEISASVYTFIRSKELTGKKVEGNEVVRNDFKQNQYGFRIGGPLIKNKLFFFINAEMERQTTPSSTWRANRDTSIKEARLLPPGVSFVRAGLLDSLSTLLKDQYGYDPGRYEDFSLPTNNDKITFRLDWNINEKNKFTFRYSWLNAYRDIAPSTSNSNGRGASLTSLWFENMKYRQFNKLNSFAAEWNSTISNKFSNNLSVNYSRFRDKRDIFGGKPFPVVDIQNGSGQNMISFGSEPFSGLNNSSQDLWQITNNFNIYSGKHTFLFGVSADYNKFSNGFAQFIYGQYRFADPQSFFNATEGAPVNPLLYQLTYSAIQGDPAPIAKMNTASIALYAQDEFQIKENFRLTYGLRVDMPWYPTDLMANDKVTAMTFRDGEKLDVSQLPKMQVLWSPRLGFNWDVMNNQRLQVRGGTGIFTGRIPFVWAVNQAGQNGLLFGSEFSQPPTAPNNRYFTDDVTAYIPANASAAPTYQLATMDKDFKYPQVWRSNLAADIRLPADFVLTLEGIYTKDVNAVFHRDANLVAPNGTLVGPDNRATFPGGTANRINPSVVNAIVLDNTSKGYSYALTAQLQKNFDFGLGGSIAYTYTDAKDVTSSPGSQAASAFNGNQIVGDPNIPVLARTNFLVRNRVIGQLSYDIKWAKFLGTTLSLVYEGQVYGDQFNNSRISYVYGGSGAIGNNDNSTSNDLIYIPRNESDIILIPSATQNGVVDTRTPAQIWTDLNNYLNNNKYLNGRRGQYAERNGIEFPWANRFDFRLLQEFDFSKLAPKSKSKLQLTLDVINIGNLFNSDWGVTQNATPNNFLTFRDKNGPGGQPRYSFNRIDGPWQVNTGIASRWQMQLGARYIFN</sequence>
<keyword evidence="2" id="KW-0813">Transport</keyword>
<dbReference type="GO" id="GO:0015344">
    <property type="term" value="F:siderophore uptake transmembrane transporter activity"/>
    <property type="evidence" value="ECO:0007669"/>
    <property type="project" value="TreeGrafter"/>
</dbReference>
<dbReference type="Proteomes" id="UP000279089">
    <property type="component" value="Unassembled WGS sequence"/>
</dbReference>
<keyword evidence="6" id="KW-0998">Cell outer membrane</keyword>
<dbReference type="InterPro" id="IPR036942">
    <property type="entry name" value="Beta-barrel_TonB_sf"/>
</dbReference>
<evidence type="ECO:0000313" key="9">
    <source>
        <dbReference type="EMBL" id="RPD39809.1"/>
    </source>
</evidence>
<feature type="domain" description="TonB-dependent transporter Oar-like beta-barrel" evidence="8">
    <location>
        <begin position="358"/>
        <end position="1033"/>
    </location>
</feature>
<dbReference type="Pfam" id="PF13620">
    <property type="entry name" value="CarboxypepD_reg"/>
    <property type="match status" value="1"/>
</dbReference>
<evidence type="ECO:0000259" key="8">
    <source>
        <dbReference type="Pfam" id="PF25183"/>
    </source>
</evidence>
<keyword evidence="3" id="KW-1134">Transmembrane beta strand</keyword>
<evidence type="ECO:0000256" key="3">
    <source>
        <dbReference type="ARBA" id="ARBA00022452"/>
    </source>
</evidence>
<feature type="signal peptide" evidence="7">
    <location>
        <begin position="1"/>
        <end position="21"/>
    </location>
</feature>
<dbReference type="SUPFAM" id="SSF56935">
    <property type="entry name" value="Porins"/>
    <property type="match status" value="1"/>
</dbReference>
<dbReference type="AlphaFoldDB" id="A0A3N4MJN7"/>
<comment type="subcellular location">
    <subcellularLocation>
        <location evidence="1">Cell outer membrane</location>
        <topology evidence="1">Multi-pass membrane protein</topology>
    </subcellularLocation>
</comment>
<dbReference type="Pfam" id="PF25183">
    <property type="entry name" value="OMP_b-brl_4"/>
    <property type="match status" value="2"/>
</dbReference>
<evidence type="ECO:0000256" key="6">
    <source>
        <dbReference type="ARBA" id="ARBA00023237"/>
    </source>
</evidence>
<keyword evidence="9" id="KW-0675">Receptor</keyword>
<dbReference type="PANTHER" id="PTHR30069:SF46">
    <property type="entry name" value="OAR PROTEIN"/>
    <property type="match status" value="1"/>
</dbReference>
<organism evidence="9 10">
    <name type="scientific">Chitinophaga barathri</name>
    <dbReference type="NCBI Taxonomy" id="1647451"/>
    <lineage>
        <taxon>Bacteria</taxon>
        <taxon>Pseudomonadati</taxon>
        <taxon>Bacteroidota</taxon>
        <taxon>Chitinophagia</taxon>
        <taxon>Chitinophagales</taxon>
        <taxon>Chitinophagaceae</taxon>
        <taxon>Chitinophaga</taxon>
    </lineage>
</organism>
<dbReference type="GO" id="GO:0009279">
    <property type="term" value="C:cell outer membrane"/>
    <property type="evidence" value="ECO:0007669"/>
    <property type="project" value="UniProtKB-SubCell"/>
</dbReference>
<gene>
    <name evidence="9" type="ORF">EG028_16890</name>
</gene>
<dbReference type="Gene3D" id="2.60.40.1120">
    <property type="entry name" value="Carboxypeptidase-like, regulatory domain"/>
    <property type="match status" value="1"/>
</dbReference>
<dbReference type="InterPro" id="IPR039426">
    <property type="entry name" value="TonB-dep_rcpt-like"/>
</dbReference>
<comment type="caution">
    <text evidence="9">The sequence shown here is derived from an EMBL/GenBank/DDBJ whole genome shotgun (WGS) entry which is preliminary data.</text>
</comment>
<dbReference type="InterPro" id="IPR013784">
    <property type="entry name" value="Carb-bd-like_fold"/>
</dbReference>
<evidence type="ECO:0000256" key="1">
    <source>
        <dbReference type="ARBA" id="ARBA00004571"/>
    </source>
</evidence>
<dbReference type="OrthoDB" id="9768147at2"/>
<dbReference type="PANTHER" id="PTHR30069">
    <property type="entry name" value="TONB-DEPENDENT OUTER MEMBRANE RECEPTOR"/>
    <property type="match status" value="1"/>
</dbReference>
<accession>A0A3N4MJN7</accession>
<dbReference type="GO" id="GO:0030246">
    <property type="term" value="F:carbohydrate binding"/>
    <property type="evidence" value="ECO:0007669"/>
    <property type="project" value="InterPro"/>
</dbReference>
<evidence type="ECO:0000256" key="5">
    <source>
        <dbReference type="ARBA" id="ARBA00023136"/>
    </source>
</evidence>
<feature type="domain" description="TonB-dependent transporter Oar-like beta-barrel" evidence="8">
    <location>
        <begin position="237"/>
        <end position="308"/>
    </location>
</feature>
<keyword evidence="10" id="KW-1185">Reference proteome</keyword>
<keyword evidence="4" id="KW-0812">Transmembrane</keyword>
<evidence type="ECO:0000256" key="2">
    <source>
        <dbReference type="ARBA" id="ARBA00022448"/>
    </source>
</evidence>
<evidence type="ECO:0000313" key="10">
    <source>
        <dbReference type="Proteomes" id="UP000279089"/>
    </source>
</evidence>
<keyword evidence="7" id="KW-0732">Signal</keyword>
<evidence type="ECO:0000256" key="7">
    <source>
        <dbReference type="SAM" id="SignalP"/>
    </source>
</evidence>
<name>A0A3N4MJN7_9BACT</name>
<dbReference type="EMBL" id="RMBX01000009">
    <property type="protein sequence ID" value="RPD39809.1"/>
    <property type="molecule type" value="Genomic_DNA"/>
</dbReference>
<reference evidence="10" key="1">
    <citation type="submission" date="2018-11" db="EMBL/GenBank/DDBJ databases">
        <title>Chitinophaga lutea sp.nov., isolate from arsenic contaminated soil.</title>
        <authorList>
            <person name="Zong Y."/>
        </authorList>
    </citation>
    <scope>NUCLEOTIDE SEQUENCE [LARGE SCALE GENOMIC DNA]</scope>
    <source>
        <strain evidence="10">YLT18</strain>
    </source>
</reference>
<dbReference type="GO" id="GO:0044718">
    <property type="term" value="P:siderophore transmembrane transport"/>
    <property type="evidence" value="ECO:0007669"/>
    <property type="project" value="TreeGrafter"/>
</dbReference>
<dbReference type="InterPro" id="IPR057601">
    <property type="entry name" value="Oar-like_b-barrel"/>
</dbReference>
<feature type="chain" id="PRO_5018211025" evidence="7">
    <location>
        <begin position="22"/>
        <end position="1088"/>
    </location>
</feature>
<dbReference type="Gene3D" id="2.40.170.20">
    <property type="entry name" value="TonB-dependent receptor, beta-barrel domain"/>
    <property type="match status" value="1"/>
</dbReference>
<dbReference type="SUPFAM" id="SSF49452">
    <property type="entry name" value="Starch-binding domain-like"/>
    <property type="match status" value="1"/>
</dbReference>
<evidence type="ECO:0000256" key="4">
    <source>
        <dbReference type="ARBA" id="ARBA00022692"/>
    </source>
</evidence>
<protein>
    <submittedName>
        <fullName evidence="9">TonB-dependent receptor</fullName>
    </submittedName>
</protein>